<name>A0ABW1TGZ8_9LACO</name>
<reference evidence="4" key="1">
    <citation type="journal article" date="2019" name="Int. J. Syst. Evol. Microbiol.">
        <title>The Global Catalogue of Microorganisms (GCM) 10K type strain sequencing project: providing services to taxonomists for standard genome sequencing and annotation.</title>
        <authorList>
            <consortium name="The Broad Institute Genomics Platform"/>
            <consortium name="The Broad Institute Genome Sequencing Center for Infectious Disease"/>
            <person name="Wu L."/>
            <person name="Ma J."/>
        </authorList>
    </citation>
    <scope>NUCLEOTIDE SEQUENCE [LARGE SCALE GENOMIC DNA]</scope>
    <source>
        <strain evidence="4">CCM 8908</strain>
    </source>
</reference>
<dbReference type="EMBL" id="JBHSSI010000025">
    <property type="protein sequence ID" value="MFC6260063.1"/>
    <property type="molecule type" value="Genomic_DNA"/>
</dbReference>
<gene>
    <name evidence="3" type="ORF">ACFP1C_03815</name>
</gene>
<comment type="caution">
    <text evidence="3">The sequence shown here is derived from an EMBL/GenBank/DDBJ whole genome shotgun (WGS) entry which is preliminary data.</text>
</comment>
<dbReference type="Proteomes" id="UP001596283">
    <property type="component" value="Unassembled WGS sequence"/>
</dbReference>
<protein>
    <submittedName>
        <fullName evidence="3">Flavodoxin family protein</fullName>
    </submittedName>
</protein>
<keyword evidence="4" id="KW-1185">Reference proteome</keyword>
<evidence type="ECO:0000259" key="2">
    <source>
        <dbReference type="PROSITE" id="PS50902"/>
    </source>
</evidence>
<evidence type="ECO:0000313" key="3">
    <source>
        <dbReference type="EMBL" id="MFC6260063.1"/>
    </source>
</evidence>
<dbReference type="SUPFAM" id="SSF52218">
    <property type="entry name" value="Flavoproteins"/>
    <property type="match status" value="1"/>
</dbReference>
<dbReference type="InterPro" id="IPR029039">
    <property type="entry name" value="Flavoprotein-like_sf"/>
</dbReference>
<dbReference type="RefSeq" id="WP_125685213.1">
    <property type="nucleotide sequence ID" value="NZ_JBHSSI010000025.1"/>
</dbReference>
<feature type="region of interest" description="Disordered" evidence="1">
    <location>
        <begin position="26"/>
        <end position="51"/>
    </location>
</feature>
<sequence length="221" mass="24028">MNKQSNLGPVVGQLAGTDIYANQLQRKNSGWGGGKYTPSDGQDTNRAQPPVRKLTPTAKSIVIYWSRSGSTELLASKLVAATDSDVLEITLAQPYPADYMQTLDRANFERESNTPPELQLRLPDLSQYETVYLGFQTWAMTLSQPMKAFLTDFGDALAGKKVAPFETEGGYGSGESIRVIQNILGTKGVGKVSLTVPLVIDGNRVDEADDEVAAWLTRIAK</sequence>
<dbReference type="Pfam" id="PF12682">
    <property type="entry name" value="Flavodoxin_4"/>
    <property type="match status" value="1"/>
</dbReference>
<dbReference type="PROSITE" id="PS50902">
    <property type="entry name" value="FLAVODOXIN_LIKE"/>
    <property type="match status" value="1"/>
</dbReference>
<dbReference type="Gene3D" id="3.40.50.360">
    <property type="match status" value="1"/>
</dbReference>
<evidence type="ECO:0000313" key="4">
    <source>
        <dbReference type="Proteomes" id="UP001596283"/>
    </source>
</evidence>
<feature type="domain" description="Flavodoxin-like" evidence="2">
    <location>
        <begin position="60"/>
        <end position="220"/>
    </location>
</feature>
<organism evidence="3 4">
    <name type="scientific">Levilactobacillus fujinensis</name>
    <dbReference type="NCBI Taxonomy" id="2486024"/>
    <lineage>
        <taxon>Bacteria</taxon>
        <taxon>Bacillati</taxon>
        <taxon>Bacillota</taxon>
        <taxon>Bacilli</taxon>
        <taxon>Lactobacillales</taxon>
        <taxon>Lactobacillaceae</taxon>
        <taxon>Levilactobacillus</taxon>
    </lineage>
</organism>
<dbReference type="PANTHER" id="PTHR39201:SF1">
    <property type="entry name" value="FLAVODOXIN-LIKE DOMAIN-CONTAINING PROTEIN"/>
    <property type="match status" value="1"/>
</dbReference>
<evidence type="ECO:0000256" key="1">
    <source>
        <dbReference type="SAM" id="MobiDB-lite"/>
    </source>
</evidence>
<proteinExistence type="predicted"/>
<dbReference type="PANTHER" id="PTHR39201">
    <property type="entry name" value="EXPORTED PROTEIN-RELATED"/>
    <property type="match status" value="1"/>
</dbReference>
<dbReference type="InterPro" id="IPR008254">
    <property type="entry name" value="Flavodoxin/NO_synth"/>
</dbReference>
<accession>A0ABW1TGZ8</accession>